<dbReference type="PANTHER" id="PTHR37938:SF1">
    <property type="entry name" value="BLL0215 PROTEIN"/>
    <property type="match status" value="1"/>
</dbReference>
<keyword evidence="1" id="KW-0812">Transmembrane</keyword>
<proteinExistence type="predicted"/>
<dbReference type="AlphaFoldDB" id="A0AAW9Q4W2"/>
<evidence type="ECO:0000313" key="4">
    <source>
        <dbReference type="Proteomes" id="UP001333818"/>
    </source>
</evidence>
<evidence type="ECO:0000256" key="1">
    <source>
        <dbReference type="SAM" id="Phobius"/>
    </source>
</evidence>
<feature type="domain" description="YdbS-like PH" evidence="2">
    <location>
        <begin position="49"/>
        <end position="112"/>
    </location>
</feature>
<dbReference type="RefSeq" id="WP_330486004.1">
    <property type="nucleotide sequence ID" value="NZ_JAZBJZ010000144.1"/>
</dbReference>
<organism evidence="3 4">
    <name type="scientific">Tumidithrix elongata BACA0141</name>
    <dbReference type="NCBI Taxonomy" id="2716417"/>
    <lineage>
        <taxon>Bacteria</taxon>
        <taxon>Bacillati</taxon>
        <taxon>Cyanobacteriota</taxon>
        <taxon>Cyanophyceae</taxon>
        <taxon>Pseudanabaenales</taxon>
        <taxon>Pseudanabaenaceae</taxon>
        <taxon>Tumidithrix</taxon>
        <taxon>Tumidithrix elongata</taxon>
    </lineage>
</organism>
<evidence type="ECO:0000259" key="2">
    <source>
        <dbReference type="Pfam" id="PF03703"/>
    </source>
</evidence>
<keyword evidence="4" id="KW-1185">Reference proteome</keyword>
<name>A0AAW9Q4W2_9CYAN</name>
<dbReference type="Pfam" id="PF03703">
    <property type="entry name" value="bPH_2"/>
    <property type="match status" value="1"/>
</dbReference>
<comment type="caution">
    <text evidence="3">The sequence shown here is derived from an EMBL/GenBank/DDBJ whole genome shotgun (WGS) entry which is preliminary data.</text>
</comment>
<sequence length="148" mass="17426">MASDPPRTTSEEQVFFNGRPAAIGSVGRLFLSIITLGIAWLWFWLKNINTRYLITSQRIVIETGIFSQKIDTIELYLIDDIQLEKPFSQRLMGTGNMLLITQDISTPKVYLERLPLDVRQLYELIRPYIQKGRQRYRMHNDEDFDRRS</sequence>
<dbReference type="InterPro" id="IPR005182">
    <property type="entry name" value="YdbS-like_PH"/>
</dbReference>
<dbReference type="EMBL" id="JAZBJZ010000144">
    <property type="protein sequence ID" value="MEE3719568.1"/>
    <property type="molecule type" value="Genomic_DNA"/>
</dbReference>
<protein>
    <submittedName>
        <fullName evidence="3">PH domain-containing protein</fullName>
    </submittedName>
</protein>
<gene>
    <name evidence="3" type="ORF">V2H45_22755</name>
</gene>
<keyword evidence="1" id="KW-1133">Transmembrane helix</keyword>
<dbReference type="PANTHER" id="PTHR37938">
    <property type="entry name" value="BLL0215 PROTEIN"/>
    <property type="match status" value="1"/>
</dbReference>
<feature type="transmembrane region" description="Helical" evidence="1">
    <location>
        <begin position="20"/>
        <end position="45"/>
    </location>
</feature>
<reference evidence="3" key="1">
    <citation type="submission" date="2024-01" db="EMBL/GenBank/DDBJ databases">
        <title>Bank of Algae and Cyanobacteria of the Azores (BACA) strain genomes.</title>
        <authorList>
            <person name="Luz R."/>
            <person name="Cordeiro R."/>
            <person name="Fonseca A."/>
            <person name="Goncalves V."/>
        </authorList>
    </citation>
    <scope>NUCLEOTIDE SEQUENCE</scope>
    <source>
        <strain evidence="3">BACA0141</strain>
    </source>
</reference>
<dbReference type="Proteomes" id="UP001333818">
    <property type="component" value="Unassembled WGS sequence"/>
</dbReference>
<keyword evidence="1" id="KW-0472">Membrane</keyword>
<evidence type="ECO:0000313" key="3">
    <source>
        <dbReference type="EMBL" id="MEE3719568.1"/>
    </source>
</evidence>
<accession>A0AAW9Q4W2</accession>